<sequence length="124" mass="13603">MSRGPVPSQLCLLSSLPGRAERDKVRFLACVTSYSMASASLMLGHLYPKGTNVDVSVNLELVLDKLPPGLTCVGEWVNVIGYVLSKPRSSRDRNEPSARVQALVIWPTGPMDIQRYERSFDAAP</sequence>
<proteinExistence type="predicted"/>
<evidence type="ECO:0008006" key="3">
    <source>
        <dbReference type="Google" id="ProtNLM"/>
    </source>
</evidence>
<dbReference type="Gene3D" id="2.40.50.140">
    <property type="entry name" value="Nucleic acid-binding proteins"/>
    <property type="match status" value="1"/>
</dbReference>
<organism evidence="1 2">
    <name type="scientific">Ophiocordyceps sinensis</name>
    <dbReference type="NCBI Taxonomy" id="72228"/>
    <lineage>
        <taxon>Eukaryota</taxon>
        <taxon>Fungi</taxon>
        <taxon>Dikarya</taxon>
        <taxon>Ascomycota</taxon>
        <taxon>Pezizomycotina</taxon>
        <taxon>Sordariomycetes</taxon>
        <taxon>Hypocreomycetidae</taxon>
        <taxon>Hypocreales</taxon>
        <taxon>Ophiocordycipitaceae</taxon>
        <taxon>Ophiocordyceps</taxon>
    </lineage>
</organism>
<name>A0A8H4LYS7_9HYPO</name>
<dbReference type="GO" id="GO:1990879">
    <property type="term" value="C:CST complex"/>
    <property type="evidence" value="ECO:0007669"/>
    <property type="project" value="InterPro"/>
</dbReference>
<dbReference type="EMBL" id="JAAVMX010000005">
    <property type="protein sequence ID" value="KAF4507913.1"/>
    <property type="molecule type" value="Genomic_DNA"/>
</dbReference>
<gene>
    <name evidence="1" type="ORF">G6O67_004361</name>
</gene>
<dbReference type="InterPro" id="IPR024222">
    <property type="entry name" value="Ten1_fungal"/>
</dbReference>
<dbReference type="Pfam" id="PF12658">
    <property type="entry name" value="Ten1"/>
    <property type="match status" value="1"/>
</dbReference>
<dbReference type="GO" id="GO:0016233">
    <property type="term" value="P:telomere capping"/>
    <property type="evidence" value="ECO:0007669"/>
    <property type="project" value="InterPro"/>
</dbReference>
<evidence type="ECO:0000313" key="2">
    <source>
        <dbReference type="Proteomes" id="UP000557566"/>
    </source>
</evidence>
<evidence type="ECO:0000313" key="1">
    <source>
        <dbReference type="EMBL" id="KAF4507913.1"/>
    </source>
</evidence>
<dbReference type="GO" id="GO:0043047">
    <property type="term" value="F:single-stranded telomeric DNA binding"/>
    <property type="evidence" value="ECO:0007669"/>
    <property type="project" value="InterPro"/>
</dbReference>
<dbReference type="OrthoDB" id="5275361at2759"/>
<dbReference type="InterPro" id="IPR012340">
    <property type="entry name" value="NA-bd_OB-fold"/>
</dbReference>
<accession>A0A8H4LYS7</accession>
<dbReference type="Proteomes" id="UP000557566">
    <property type="component" value="Unassembled WGS sequence"/>
</dbReference>
<comment type="caution">
    <text evidence="1">The sequence shown here is derived from an EMBL/GenBank/DDBJ whole genome shotgun (WGS) entry which is preliminary data.</text>
</comment>
<protein>
    <recommendedName>
        <fullName evidence="3">Telomere length regulation/capping, TEN1</fullName>
    </recommendedName>
</protein>
<keyword evidence="2" id="KW-1185">Reference proteome</keyword>
<dbReference type="AlphaFoldDB" id="A0A8H4LYS7"/>
<reference evidence="1 2" key="1">
    <citation type="journal article" date="2020" name="Genome Biol. Evol.">
        <title>A new high-quality draft genome assembly of the Chinese cordyceps Ophiocordyceps sinensis.</title>
        <authorList>
            <person name="Shu R."/>
            <person name="Zhang J."/>
            <person name="Meng Q."/>
            <person name="Zhang H."/>
            <person name="Zhou G."/>
            <person name="Li M."/>
            <person name="Wu P."/>
            <person name="Zhao Y."/>
            <person name="Chen C."/>
            <person name="Qin Q."/>
        </authorList>
    </citation>
    <scope>NUCLEOTIDE SEQUENCE [LARGE SCALE GENOMIC DNA]</scope>
    <source>
        <strain evidence="1 2">IOZ07</strain>
    </source>
</reference>